<dbReference type="FunFam" id="3.40.50.410:FF:000005">
    <property type="entry name" value="26S proteasome non-ATPase regulatory subunit 4"/>
    <property type="match status" value="1"/>
</dbReference>
<keyword evidence="6" id="KW-1185">Reference proteome</keyword>
<dbReference type="CDD" id="cd01452">
    <property type="entry name" value="VWA_26S_proteasome_subunit"/>
    <property type="match status" value="1"/>
</dbReference>
<evidence type="ECO:0000313" key="6">
    <source>
        <dbReference type="Proteomes" id="UP001270362"/>
    </source>
</evidence>
<dbReference type="GO" id="GO:0005829">
    <property type="term" value="C:cytosol"/>
    <property type="evidence" value="ECO:0007669"/>
    <property type="project" value="TreeGrafter"/>
</dbReference>
<dbReference type="AlphaFoldDB" id="A0AAE0XKC0"/>
<feature type="region of interest" description="Disordered" evidence="3">
    <location>
        <begin position="198"/>
        <end position="227"/>
    </location>
</feature>
<dbReference type="EMBL" id="JAULSO010000001">
    <property type="protein sequence ID" value="KAK3694963.1"/>
    <property type="molecule type" value="Genomic_DNA"/>
</dbReference>
<accession>A0AAE0XKC0</accession>
<evidence type="ECO:0000256" key="2">
    <source>
        <dbReference type="ARBA" id="ARBA00022942"/>
    </source>
</evidence>
<dbReference type="GO" id="GO:0043161">
    <property type="term" value="P:proteasome-mediated ubiquitin-dependent protein catabolic process"/>
    <property type="evidence" value="ECO:0007669"/>
    <property type="project" value="TreeGrafter"/>
</dbReference>
<evidence type="ECO:0000256" key="3">
    <source>
        <dbReference type="SAM" id="MobiDB-lite"/>
    </source>
</evidence>
<feature type="domain" description="VWFA" evidence="4">
    <location>
        <begin position="5"/>
        <end position="192"/>
    </location>
</feature>
<sequence length="306" mass="32542">MGLEAVMIVVDNSESSRNGDYTPTRFDAQADSVNIIFQNVVQGNPESSVGLMSMGGKGPEVLVTLTTDQGKILDGLHRTKKKIRGTTHLATGIQVAGLALKHRQNKSQRARIIVFVCSPVDEEEKELVKLAKKMKKYNTNVDFVLFGDIDDENQKKLEAFNREVKGSGEGSNLVTIPPSGRLLSDQLLSSPILLGEGAGSSGSGGVGGAGGAEAGGDAADDFPFGIDPSIDPELALALRMSMEEEKARQERKAREEAEAAQKASLESVKEEGESEPLLDKDGQPGGSKKDDDKGGKPDDADKMDTT</sequence>
<dbReference type="SMART" id="SM00327">
    <property type="entry name" value="VWA"/>
    <property type="match status" value="1"/>
</dbReference>
<evidence type="ECO:0000313" key="5">
    <source>
        <dbReference type="EMBL" id="KAK3694963.1"/>
    </source>
</evidence>
<feature type="region of interest" description="Disordered" evidence="3">
    <location>
        <begin position="241"/>
        <end position="306"/>
    </location>
</feature>
<proteinExistence type="inferred from homology"/>
<protein>
    <recommendedName>
        <fullName evidence="4">VWFA domain-containing protein</fullName>
    </recommendedName>
</protein>
<dbReference type="PROSITE" id="PS50330">
    <property type="entry name" value="UIM"/>
    <property type="match status" value="1"/>
</dbReference>
<dbReference type="InterPro" id="IPR027040">
    <property type="entry name" value="PSMD4"/>
</dbReference>
<comment type="similarity">
    <text evidence="1">Belongs to the proteasome subunit S5A family.</text>
</comment>
<dbReference type="FunFam" id="1.10.287.3990:FF:000001">
    <property type="entry name" value="26S proteasome regulatory subunit S5A"/>
    <property type="match status" value="1"/>
</dbReference>
<gene>
    <name evidence="5" type="ORF">B0T22DRAFT_88284</name>
</gene>
<dbReference type="SUPFAM" id="SSF53300">
    <property type="entry name" value="vWA-like"/>
    <property type="match status" value="1"/>
</dbReference>
<dbReference type="PROSITE" id="PS50234">
    <property type="entry name" value="VWFA"/>
    <property type="match status" value="1"/>
</dbReference>
<feature type="compositionally biased region" description="Basic and acidic residues" evidence="3">
    <location>
        <begin position="241"/>
        <end position="259"/>
    </location>
</feature>
<dbReference type="PANTHER" id="PTHR10223:SF0">
    <property type="entry name" value="26S PROTEASOME NON-ATPASE REGULATORY SUBUNIT 4"/>
    <property type="match status" value="1"/>
</dbReference>
<dbReference type="GO" id="GO:0005634">
    <property type="term" value="C:nucleus"/>
    <property type="evidence" value="ECO:0007669"/>
    <property type="project" value="TreeGrafter"/>
</dbReference>
<dbReference type="InterPro" id="IPR003903">
    <property type="entry name" value="UIM_dom"/>
</dbReference>
<dbReference type="InterPro" id="IPR036465">
    <property type="entry name" value="vWFA_dom_sf"/>
</dbReference>
<evidence type="ECO:0000256" key="1">
    <source>
        <dbReference type="ARBA" id="ARBA00005574"/>
    </source>
</evidence>
<reference evidence="5" key="2">
    <citation type="submission" date="2023-06" db="EMBL/GenBank/DDBJ databases">
        <authorList>
            <consortium name="Lawrence Berkeley National Laboratory"/>
            <person name="Haridas S."/>
            <person name="Hensen N."/>
            <person name="Bonometti L."/>
            <person name="Westerberg I."/>
            <person name="Brannstrom I.O."/>
            <person name="Guillou S."/>
            <person name="Cros-Aarteil S."/>
            <person name="Calhoun S."/>
            <person name="Kuo A."/>
            <person name="Mondo S."/>
            <person name="Pangilinan J."/>
            <person name="Riley R."/>
            <person name="Labutti K."/>
            <person name="Andreopoulos B."/>
            <person name="Lipzen A."/>
            <person name="Chen C."/>
            <person name="Yanf M."/>
            <person name="Daum C."/>
            <person name="Ng V."/>
            <person name="Clum A."/>
            <person name="Steindorff A."/>
            <person name="Ohm R."/>
            <person name="Martin F."/>
            <person name="Silar P."/>
            <person name="Natvig D."/>
            <person name="Lalanne C."/>
            <person name="Gautier V."/>
            <person name="Ament-Velasquez S.L."/>
            <person name="Kruys A."/>
            <person name="Hutchinson M.I."/>
            <person name="Powell A.J."/>
            <person name="Barry K."/>
            <person name="Miller A.N."/>
            <person name="Grigoriev I.V."/>
            <person name="Debuchy R."/>
            <person name="Gladieux P."/>
            <person name="Thoren M.H."/>
            <person name="Johannesson H."/>
        </authorList>
    </citation>
    <scope>NUCLEOTIDE SEQUENCE</scope>
    <source>
        <strain evidence="5">CBS 314.62</strain>
    </source>
</reference>
<dbReference type="Gene3D" id="3.40.50.410">
    <property type="entry name" value="von Willebrand factor, type A domain"/>
    <property type="match status" value="1"/>
</dbReference>
<reference evidence="5" key="1">
    <citation type="journal article" date="2023" name="Mol. Phylogenet. Evol.">
        <title>Genome-scale phylogeny and comparative genomics of the fungal order Sordariales.</title>
        <authorList>
            <person name="Hensen N."/>
            <person name="Bonometti L."/>
            <person name="Westerberg I."/>
            <person name="Brannstrom I.O."/>
            <person name="Guillou S."/>
            <person name="Cros-Aarteil S."/>
            <person name="Calhoun S."/>
            <person name="Haridas S."/>
            <person name="Kuo A."/>
            <person name="Mondo S."/>
            <person name="Pangilinan J."/>
            <person name="Riley R."/>
            <person name="LaButti K."/>
            <person name="Andreopoulos B."/>
            <person name="Lipzen A."/>
            <person name="Chen C."/>
            <person name="Yan M."/>
            <person name="Daum C."/>
            <person name="Ng V."/>
            <person name="Clum A."/>
            <person name="Steindorff A."/>
            <person name="Ohm R.A."/>
            <person name="Martin F."/>
            <person name="Silar P."/>
            <person name="Natvig D.O."/>
            <person name="Lalanne C."/>
            <person name="Gautier V."/>
            <person name="Ament-Velasquez S.L."/>
            <person name="Kruys A."/>
            <person name="Hutchinson M.I."/>
            <person name="Powell A.J."/>
            <person name="Barry K."/>
            <person name="Miller A.N."/>
            <person name="Grigoriev I.V."/>
            <person name="Debuchy R."/>
            <person name="Gladieux P."/>
            <person name="Hiltunen Thoren M."/>
            <person name="Johannesson H."/>
        </authorList>
    </citation>
    <scope>NUCLEOTIDE SEQUENCE</scope>
    <source>
        <strain evidence="5">CBS 314.62</strain>
    </source>
</reference>
<dbReference type="Proteomes" id="UP001270362">
    <property type="component" value="Unassembled WGS sequence"/>
</dbReference>
<dbReference type="GO" id="GO:0036435">
    <property type="term" value="F:K48-linked polyubiquitin modification-dependent protein binding"/>
    <property type="evidence" value="ECO:0007669"/>
    <property type="project" value="UniProtKB-ARBA"/>
</dbReference>
<feature type="compositionally biased region" description="Basic and acidic residues" evidence="3">
    <location>
        <begin position="267"/>
        <end position="306"/>
    </location>
</feature>
<feature type="compositionally biased region" description="Gly residues" evidence="3">
    <location>
        <begin position="198"/>
        <end position="214"/>
    </location>
</feature>
<keyword evidence="2" id="KW-0647">Proteasome</keyword>
<dbReference type="PANTHER" id="PTHR10223">
    <property type="entry name" value="26S PROTEASOME NON-ATPASE REGULATORY SUBUNIT 4"/>
    <property type="match status" value="1"/>
</dbReference>
<dbReference type="Pfam" id="PF13519">
    <property type="entry name" value="VWA_2"/>
    <property type="match status" value="1"/>
</dbReference>
<organism evidence="5 6">
    <name type="scientific">Podospora appendiculata</name>
    <dbReference type="NCBI Taxonomy" id="314037"/>
    <lineage>
        <taxon>Eukaryota</taxon>
        <taxon>Fungi</taxon>
        <taxon>Dikarya</taxon>
        <taxon>Ascomycota</taxon>
        <taxon>Pezizomycotina</taxon>
        <taxon>Sordariomycetes</taxon>
        <taxon>Sordariomycetidae</taxon>
        <taxon>Sordariales</taxon>
        <taxon>Podosporaceae</taxon>
        <taxon>Podospora</taxon>
    </lineage>
</organism>
<dbReference type="Gene3D" id="1.10.287.3990">
    <property type="match status" value="1"/>
</dbReference>
<evidence type="ECO:0000259" key="4">
    <source>
        <dbReference type="PROSITE" id="PS50234"/>
    </source>
</evidence>
<name>A0AAE0XKC0_9PEZI</name>
<comment type="caution">
    <text evidence="5">The sequence shown here is derived from an EMBL/GenBank/DDBJ whole genome shotgun (WGS) entry which is preliminary data.</text>
</comment>
<dbReference type="GO" id="GO:0008540">
    <property type="term" value="C:proteasome regulatory particle, base subcomplex"/>
    <property type="evidence" value="ECO:0007669"/>
    <property type="project" value="TreeGrafter"/>
</dbReference>
<dbReference type="InterPro" id="IPR002035">
    <property type="entry name" value="VWF_A"/>
</dbReference>